<comment type="subcellular location">
    <subcellularLocation>
        <location evidence="3 16">Cytoplasm</location>
    </subcellularLocation>
</comment>
<dbReference type="GO" id="GO:0005524">
    <property type="term" value="F:ATP binding"/>
    <property type="evidence" value="ECO:0007669"/>
    <property type="project" value="UniProtKB-UniRule"/>
</dbReference>
<evidence type="ECO:0000313" key="18">
    <source>
        <dbReference type="Proteomes" id="UP000044026"/>
    </source>
</evidence>
<organism evidence="17 18">
    <name type="scientific">Capnocytophaga canimorsus</name>
    <dbReference type="NCBI Taxonomy" id="28188"/>
    <lineage>
        <taxon>Bacteria</taxon>
        <taxon>Pseudomonadati</taxon>
        <taxon>Bacteroidota</taxon>
        <taxon>Flavobacteriia</taxon>
        <taxon>Flavobacteriales</taxon>
        <taxon>Flavobacteriaceae</taxon>
        <taxon>Capnocytophaga</taxon>
    </lineage>
</organism>
<comment type="cofactor">
    <cofactor evidence="16">
        <name>NH4(+)</name>
        <dbReference type="ChEBI" id="CHEBI:28938"/>
    </cofactor>
    <cofactor evidence="16">
        <name>K(+)</name>
        <dbReference type="ChEBI" id="CHEBI:29103"/>
    </cofactor>
    <text evidence="16">A monovalent cation. Ammonium or potassium.</text>
</comment>
<proteinExistence type="inferred from homology"/>
<dbReference type="CDD" id="cd24015">
    <property type="entry name" value="ASKHA_NBD_PanK-III"/>
    <property type="match status" value="1"/>
</dbReference>
<evidence type="ECO:0000256" key="14">
    <source>
        <dbReference type="ARBA" id="ARBA00038036"/>
    </source>
</evidence>
<comment type="pathway">
    <text evidence="4 16">Cofactor biosynthesis; coenzyme A biosynthesis; CoA from (R)-pantothenate: step 1/5.</text>
</comment>
<evidence type="ECO:0000256" key="11">
    <source>
        <dbReference type="ARBA" id="ARBA00022840"/>
    </source>
</evidence>
<comment type="subunit">
    <text evidence="5 16">Homodimer.</text>
</comment>
<dbReference type="PANTHER" id="PTHR34265:SF1">
    <property type="entry name" value="TYPE III PANTOTHENATE KINASE"/>
    <property type="match status" value="1"/>
</dbReference>
<evidence type="ECO:0000256" key="5">
    <source>
        <dbReference type="ARBA" id="ARBA00011738"/>
    </source>
</evidence>
<dbReference type="EMBL" id="CDOE01000040">
    <property type="protein sequence ID" value="CEN33654.1"/>
    <property type="molecule type" value="Genomic_DNA"/>
</dbReference>
<feature type="binding site" evidence="16">
    <location>
        <position position="94"/>
    </location>
    <ligand>
        <name>substrate</name>
    </ligand>
</feature>
<feature type="binding site" evidence="16">
    <location>
        <begin position="13"/>
        <end position="20"/>
    </location>
    <ligand>
        <name>ATP</name>
        <dbReference type="ChEBI" id="CHEBI:30616"/>
    </ligand>
</feature>
<keyword evidence="11 16" id="KW-0067">ATP-binding</keyword>
<accession>A0A0B7H539</accession>
<evidence type="ECO:0000256" key="7">
    <source>
        <dbReference type="ARBA" id="ARBA00022490"/>
    </source>
</evidence>
<evidence type="ECO:0000256" key="2">
    <source>
        <dbReference type="ARBA" id="ARBA00001958"/>
    </source>
</evidence>
<dbReference type="GeneID" id="69580970"/>
<gene>
    <name evidence="16 17" type="primary">coaX</name>
    <name evidence="17" type="ORF">CCAN12_450010</name>
</gene>
<keyword evidence="16" id="KW-0479">Metal-binding</keyword>
<keyword evidence="12 16" id="KW-0630">Potassium</keyword>
<keyword evidence="10 16" id="KW-0418">Kinase</keyword>
<dbReference type="InterPro" id="IPR004619">
    <property type="entry name" value="Type_III_PanK"/>
</dbReference>
<evidence type="ECO:0000256" key="8">
    <source>
        <dbReference type="ARBA" id="ARBA00022679"/>
    </source>
</evidence>
<comment type="function">
    <text evidence="16">Catalyzes the phosphorylation of pantothenate (Pan), the first step in CoA biosynthesis.</text>
</comment>
<feature type="active site" description="Proton acceptor" evidence="16">
    <location>
        <position position="103"/>
    </location>
</feature>
<dbReference type="GO" id="GO:0004594">
    <property type="term" value="F:pantothenate kinase activity"/>
    <property type="evidence" value="ECO:0007669"/>
    <property type="project" value="UniProtKB-UniRule"/>
</dbReference>
<evidence type="ECO:0000256" key="9">
    <source>
        <dbReference type="ARBA" id="ARBA00022741"/>
    </source>
</evidence>
<evidence type="ECO:0000256" key="6">
    <source>
        <dbReference type="ARBA" id="ARBA00012102"/>
    </source>
</evidence>
<protein>
    <recommendedName>
        <fullName evidence="15 16">Type III pantothenate kinase</fullName>
        <ecNumber evidence="6 16">2.7.1.33</ecNumber>
    </recommendedName>
    <alternativeName>
        <fullName evidence="16">PanK-III</fullName>
    </alternativeName>
    <alternativeName>
        <fullName evidence="16">Pantothenic acid kinase</fullName>
    </alternativeName>
</protein>
<dbReference type="AlphaFoldDB" id="A0A0B7H539"/>
<dbReference type="RefSeq" id="WP_041999072.1">
    <property type="nucleotide sequence ID" value="NZ_CP022382.1"/>
</dbReference>
<dbReference type="Gene3D" id="3.30.420.40">
    <property type="match status" value="2"/>
</dbReference>
<evidence type="ECO:0000256" key="10">
    <source>
        <dbReference type="ARBA" id="ARBA00022777"/>
    </source>
</evidence>
<dbReference type="PANTHER" id="PTHR34265">
    <property type="entry name" value="TYPE III PANTOTHENATE KINASE"/>
    <property type="match status" value="1"/>
</dbReference>
<evidence type="ECO:0000256" key="12">
    <source>
        <dbReference type="ARBA" id="ARBA00022958"/>
    </source>
</evidence>
<keyword evidence="7 16" id="KW-0963">Cytoplasm</keyword>
<dbReference type="GO" id="GO:0005737">
    <property type="term" value="C:cytoplasm"/>
    <property type="evidence" value="ECO:0007669"/>
    <property type="project" value="UniProtKB-SubCell"/>
</dbReference>
<sequence length="252" mass="28181">MCAKKNKHTLIIDQGNTAIKIAVFSADIQIFYQKLLNESFEDVVLELLKQYNIEYCVIASVVENAQKRFDFVCKKISKTIFVSNRTPMPFRNDYATPLTLGVDRLALVAAAVTRYPNTNVLVIDAGTCITFDLVTEQKVYLGGAIAPGIGMRLEALHHFTSKLPLIAEQDFDPTHFVGNTTQGCILSGVYHNVICEIEGVIAQYKAQFKNLTVVLTGGNHLYLAKNIKSRIFANPFFLFEGLYAILQHQNKL</sequence>
<dbReference type="NCBIfam" id="NF009853">
    <property type="entry name" value="PRK13320.1-5"/>
    <property type="match status" value="1"/>
</dbReference>
<dbReference type="Proteomes" id="UP000044026">
    <property type="component" value="Unassembled WGS sequence"/>
</dbReference>
<dbReference type="InterPro" id="IPR043129">
    <property type="entry name" value="ATPase_NBD"/>
</dbReference>
<comment type="similarity">
    <text evidence="14 16">Belongs to the type III pantothenate kinase family.</text>
</comment>
<keyword evidence="13 16" id="KW-0173">Coenzyme A biosynthesis</keyword>
<keyword evidence="8 16" id="KW-0808">Transferase</keyword>
<dbReference type="Pfam" id="PF03309">
    <property type="entry name" value="Pan_kinase"/>
    <property type="match status" value="1"/>
</dbReference>
<comment type="catalytic activity">
    <reaction evidence="1 16">
        <text>(R)-pantothenate + ATP = (R)-4'-phosphopantothenate + ADP + H(+)</text>
        <dbReference type="Rhea" id="RHEA:16373"/>
        <dbReference type="ChEBI" id="CHEBI:10986"/>
        <dbReference type="ChEBI" id="CHEBI:15378"/>
        <dbReference type="ChEBI" id="CHEBI:29032"/>
        <dbReference type="ChEBI" id="CHEBI:30616"/>
        <dbReference type="ChEBI" id="CHEBI:456216"/>
        <dbReference type="EC" id="2.7.1.33"/>
    </reaction>
</comment>
<keyword evidence="9 16" id="KW-0547">Nucleotide-binding</keyword>
<dbReference type="GO" id="GO:0015937">
    <property type="term" value="P:coenzyme A biosynthetic process"/>
    <property type="evidence" value="ECO:0007669"/>
    <property type="project" value="UniProtKB-UniRule"/>
</dbReference>
<evidence type="ECO:0000256" key="16">
    <source>
        <dbReference type="HAMAP-Rule" id="MF_01274"/>
    </source>
</evidence>
<feature type="binding site" evidence="16">
    <location>
        <begin position="101"/>
        <end position="104"/>
    </location>
    <ligand>
        <name>substrate</name>
    </ligand>
</feature>
<comment type="cofactor">
    <cofactor evidence="2">
        <name>K(+)</name>
        <dbReference type="ChEBI" id="CHEBI:29103"/>
    </cofactor>
</comment>
<dbReference type="UniPathway" id="UPA00241">
    <property type="reaction ID" value="UER00352"/>
</dbReference>
<evidence type="ECO:0000313" key="17">
    <source>
        <dbReference type="EMBL" id="CEN33654.1"/>
    </source>
</evidence>
<dbReference type="SUPFAM" id="SSF53067">
    <property type="entry name" value="Actin-like ATPase domain"/>
    <property type="match status" value="2"/>
</dbReference>
<dbReference type="EC" id="2.7.1.33" evidence="6 16"/>
<name>A0A0B7H539_9FLAO</name>
<dbReference type="GO" id="GO:0046872">
    <property type="term" value="F:metal ion binding"/>
    <property type="evidence" value="ECO:0007669"/>
    <property type="project" value="UniProtKB-KW"/>
</dbReference>
<evidence type="ECO:0000256" key="15">
    <source>
        <dbReference type="ARBA" id="ARBA00040883"/>
    </source>
</evidence>
<evidence type="ECO:0000256" key="4">
    <source>
        <dbReference type="ARBA" id="ARBA00005225"/>
    </source>
</evidence>
<feature type="binding site" evidence="16">
    <location>
        <position position="127"/>
    </location>
    <ligand>
        <name>ATP</name>
        <dbReference type="ChEBI" id="CHEBI:30616"/>
    </ligand>
</feature>
<dbReference type="NCBIfam" id="TIGR00671">
    <property type="entry name" value="baf"/>
    <property type="match status" value="1"/>
</dbReference>
<reference evidence="17 18" key="1">
    <citation type="submission" date="2015-01" db="EMBL/GenBank/DDBJ databases">
        <authorList>
            <person name="Xiang T."/>
            <person name="Song Y."/>
            <person name="Huang L."/>
            <person name="Wang B."/>
            <person name="Wu P."/>
        </authorList>
    </citation>
    <scope>NUCLEOTIDE SEQUENCE [LARGE SCALE GENOMIC DNA]</scope>
    <source>
        <strain evidence="17 18">Cc12</strain>
    </source>
</reference>
<evidence type="ECO:0000256" key="3">
    <source>
        <dbReference type="ARBA" id="ARBA00004496"/>
    </source>
</evidence>
<dbReference type="HAMAP" id="MF_01274">
    <property type="entry name" value="Pantothen_kinase_3"/>
    <property type="match status" value="1"/>
</dbReference>
<evidence type="ECO:0000256" key="1">
    <source>
        <dbReference type="ARBA" id="ARBA00001206"/>
    </source>
</evidence>
<feature type="binding site" evidence="16">
    <location>
        <position position="124"/>
    </location>
    <ligand>
        <name>K(+)</name>
        <dbReference type="ChEBI" id="CHEBI:29103"/>
    </ligand>
</feature>
<feature type="binding site" evidence="16">
    <location>
        <position position="181"/>
    </location>
    <ligand>
        <name>substrate</name>
    </ligand>
</feature>
<evidence type="ECO:0000256" key="13">
    <source>
        <dbReference type="ARBA" id="ARBA00022993"/>
    </source>
</evidence>